<dbReference type="RefSeq" id="WP_128752777.1">
    <property type="nucleotide sequence ID" value="NZ_CP035282.1"/>
</dbReference>
<evidence type="ECO:0000256" key="4">
    <source>
        <dbReference type="ARBA" id="ARBA00022597"/>
    </source>
</evidence>
<dbReference type="PANTHER" id="PTHR32502">
    <property type="entry name" value="N-ACETYLGALACTOSAMINE PERMEASE II COMPONENT-RELATED"/>
    <property type="match status" value="1"/>
</dbReference>
<protein>
    <submittedName>
        <fullName evidence="10">PTS sugar transporter subunit IIC</fullName>
    </submittedName>
</protein>
<dbReference type="Pfam" id="PF03609">
    <property type="entry name" value="EII-Sor"/>
    <property type="match status" value="1"/>
</dbReference>
<dbReference type="InterPro" id="IPR050303">
    <property type="entry name" value="GatZ_KbaZ_carbometab"/>
</dbReference>
<reference evidence="11" key="1">
    <citation type="submission" date="2019-01" db="EMBL/GenBank/DDBJ databases">
        <title>Draft genomes of a novel of Sporanaerobacter strains.</title>
        <authorList>
            <person name="Ma S."/>
        </authorList>
    </citation>
    <scope>NUCLEOTIDE SEQUENCE [LARGE SCALE GENOMIC DNA]</scope>
    <source>
        <strain evidence="11">NJN-17</strain>
    </source>
</reference>
<feature type="transmembrane region" description="Helical" evidence="9">
    <location>
        <begin position="170"/>
        <end position="190"/>
    </location>
</feature>
<evidence type="ECO:0000256" key="2">
    <source>
        <dbReference type="ARBA" id="ARBA00022448"/>
    </source>
</evidence>
<feature type="transmembrane region" description="Helical" evidence="9">
    <location>
        <begin position="202"/>
        <end position="235"/>
    </location>
</feature>
<keyword evidence="7 9" id="KW-1133">Transmembrane helix</keyword>
<evidence type="ECO:0000256" key="1">
    <source>
        <dbReference type="ARBA" id="ARBA00004651"/>
    </source>
</evidence>
<evidence type="ECO:0000256" key="6">
    <source>
        <dbReference type="ARBA" id="ARBA00022692"/>
    </source>
</evidence>
<keyword evidence="8 9" id="KW-0472">Membrane</keyword>
<dbReference type="AlphaFoldDB" id="A0A410QE48"/>
<dbReference type="OrthoDB" id="7058816at2"/>
<evidence type="ECO:0000256" key="7">
    <source>
        <dbReference type="ARBA" id="ARBA00022989"/>
    </source>
</evidence>
<comment type="subcellular location">
    <subcellularLocation>
        <location evidence="1">Cell membrane</location>
        <topology evidence="1">Multi-pass membrane protein</topology>
    </subcellularLocation>
</comment>
<dbReference type="PROSITE" id="PS51106">
    <property type="entry name" value="PTS_EIIC_TYPE_4"/>
    <property type="match status" value="1"/>
</dbReference>
<keyword evidence="3" id="KW-1003">Cell membrane</keyword>
<organism evidence="10 11">
    <name type="scientific">Acidilutibacter cellobiosedens</name>
    <dbReference type="NCBI Taxonomy" id="2507161"/>
    <lineage>
        <taxon>Bacteria</taxon>
        <taxon>Bacillati</taxon>
        <taxon>Bacillota</taxon>
        <taxon>Tissierellia</taxon>
        <taxon>Tissierellales</taxon>
        <taxon>Acidilutibacteraceae</taxon>
        <taxon>Acidilutibacter</taxon>
    </lineage>
</organism>
<keyword evidence="2" id="KW-0813">Transport</keyword>
<name>A0A410QE48_9FIRM</name>
<feature type="transmembrane region" description="Helical" evidence="9">
    <location>
        <begin position="70"/>
        <end position="86"/>
    </location>
</feature>
<dbReference type="Proteomes" id="UP000287969">
    <property type="component" value="Chromosome"/>
</dbReference>
<evidence type="ECO:0000256" key="9">
    <source>
        <dbReference type="SAM" id="Phobius"/>
    </source>
</evidence>
<dbReference type="GO" id="GO:0005886">
    <property type="term" value="C:plasma membrane"/>
    <property type="evidence" value="ECO:0007669"/>
    <property type="project" value="UniProtKB-SubCell"/>
</dbReference>
<evidence type="ECO:0000256" key="3">
    <source>
        <dbReference type="ARBA" id="ARBA00022475"/>
    </source>
</evidence>
<dbReference type="KEGG" id="spoa:EQM13_11940"/>
<keyword evidence="5" id="KW-0598">Phosphotransferase system</keyword>
<dbReference type="EMBL" id="CP035282">
    <property type="protein sequence ID" value="QAT62246.1"/>
    <property type="molecule type" value="Genomic_DNA"/>
</dbReference>
<keyword evidence="6 9" id="KW-0812">Transmembrane</keyword>
<gene>
    <name evidence="10" type="ORF">EQM13_11940</name>
</gene>
<dbReference type="GO" id="GO:0009401">
    <property type="term" value="P:phosphoenolpyruvate-dependent sugar phosphotransferase system"/>
    <property type="evidence" value="ECO:0007669"/>
    <property type="project" value="UniProtKB-KW"/>
</dbReference>
<evidence type="ECO:0000256" key="5">
    <source>
        <dbReference type="ARBA" id="ARBA00022683"/>
    </source>
</evidence>
<dbReference type="PANTHER" id="PTHR32502:SF8">
    <property type="entry name" value="N-ACETYLGALACTOSAMINE PERMEASE IIC COMPONENT 1"/>
    <property type="match status" value="1"/>
</dbReference>
<feature type="transmembrane region" description="Helical" evidence="9">
    <location>
        <begin position="137"/>
        <end position="158"/>
    </location>
</feature>
<evidence type="ECO:0000256" key="8">
    <source>
        <dbReference type="ARBA" id="ARBA00023136"/>
    </source>
</evidence>
<keyword evidence="11" id="KW-1185">Reference proteome</keyword>
<keyword evidence="4 10" id="KW-0762">Sugar transport</keyword>
<evidence type="ECO:0000313" key="11">
    <source>
        <dbReference type="Proteomes" id="UP000287969"/>
    </source>
</evidence>
<evidence type="ECO:0000313" key="10">
    <source>
        <dbReference type="EMBL" id="QAT62246.1"/>
    </source>
</evidence>
<sequence>MVQALLVALVALFNGIQGPLHWYFFREPVMAGFWVGLIYGKPVEGVILGATINISYLGWISAGGANASDLYWAGLLGTLVGIQTGLSTDAAVAFAVPIGLIGNYAHVAFMTISSIWPARMDKLAEEGDYKTLGRIQLLAGPITVIFIRALPVFLIVYFGSDYIQLMINNIPAWAMAGFSAVGKTLPALGMSMLFKFMYKKNLIVFFILGFIVSAYLGITDLLFFALAGSCLAYLFTIYGSNKVSGEVK</sequence>
<feature type="transmembrane region" description="Helical" evidence="9">
    <location>
        <begin position="92"/>
        <end position="116"/>
    </location>
</feature>
<dbReference type="InterPro" id="IPR004700">
    <property type="entry name" value="PTS_IIC_man"/>
</dbReference>
<accession>A0A410QE48</accession>
<proteinExistence type="predicted"/>
<feature type="transmembrane region" description="Helical" evidence="9">
    <location>
        <begin position="33"/>
        <end position="58"/>
    </location>
</feature>